<dbReference type="Proteomes" id="UP000005801">
    <property type="component" value="Unassembled WGS sequence"/>
</dbReference>
<dbReference type="GO" id="GO:0004252">
    <property type="term" value="F:serine-type endopeptidase activity"/>
    <property type="evidence" value="ECO:0007669"/>
    <property type="project" value="InterPro"/>
</dbReference>
<evidence type="ECO:0000313" key="7">
    <source>
        <dbReference type="EMBL" id="EDM78798.1"/>
    </source>
</evidence>
<dbReference type="GO" id="GO:0006508">
    <property type="term" value="P:proteolysis"/>
    <property type="evidence" value="ECO:0007669"/>
    <property type="project" value="UniProtKB-KW"/>
</dbReference>
<evidence type="ECO:0000259" key="6">
    <source>
        <dbReference type="Pfam" id="PF00082"/>
    </source>
</evidence>
<protein>
    <recommendedName>
        <fullName evidence="6">Peptidase S8/S53 domain-containing protein</fullName>
    </recommendedName>
</protein>
<dbReference type="CDD" id="cd00306">
    <property type="entry name" value="Peptidases_S8_S53"/>
    <property type="match status" value="1"/>
</dbReference>
<comment type="caution">
    <text evidence="7">The sequence shown here is derived from an EMBL/GenBank/DDBJ whole genome shotgun (WGS) entry which is preliminary data.</text>
</comment>
<evidence type="ECO:0000256" key="2">
    <source>
        <dbReference type="ARBA" id="ARBA00022670"/>
    </source>
</evidence>
<feature type="compositionally biased region" description="Low complexity" evidence="5">
    <location>
        <begin position="21"/>
        <end position="34"/>
    </location>
</feature>
<keyword evidence="3" id="KW-0378">Hydrolase</keyword>
<keyword evidence="8" id="KW-1185">Reference proteome</keyword>
<reference evidence="7 8" key="1">
    <citation type="submission" date="2007-06" db="EMBL/GenBank/DDBJ databases">
        <authorList>
            <person name="Shimkets L."/>
            <person name="Ferriera S."/>
            <person name="Johnson J."/>
            <person name="Kravitz S."/>
            <person name="Beeson K."/>
            <person name="Sutton G."/>
            <person name="Rogers Y.-H."/>
            <person name="Friedman R."/>
            <person name="Frazier M."/>
            <person name="Venter J.C."/>
        </authorList>
    </citation>
    <scope>NUCLEOTIDE SEQUENCE [LARGE SCALE GENOMIC DNA]</scope>
    <source>
        <strain evidence="7 8">SIR-1</strain>
    </source>
</reference>
<dbReference type="eggNOG" id="COG1404">
    <property type="taxonomic scope" value="Bacteria"/>
</dbReference>
<proteinExistence type="inferred from homology"/>
<dbReference type="InterPro" id="IPR000209">
    <property type="entry name" value="Peptidase_S8/S53_dom"/>
</dbReference>
<feature type="domain" description="Peptidase S8/S53" evidence="6">
    <location>
        <begin position="263"/>
        <end position="482"/>
    </location>
</feature>
<keyword evidence="2" id="KW-0645">Protease</keyword>
<dbReference type="InterPro" id="IPR050131">
    <property type="entry name" value="Peptidase_S8_subtilisin-like"/>
</dbReference>
<organism evidence="7 8">
    <name type="scientific">Plesiocystis pacifica SIR-1</name>
    <dbReference type="NCBI Taxonomy" id="391625"/>
    <lineage>
        <taxon>Bacteria</taxon>
        <taxon>Pseudomonadati</taxon>
        <taxon>Myxococcota</taxon>
        <taxon>Polyangia</taxon>
        <taxon>Nannocystales</taxon>
        <taxon>Nannocystaceae</taxon>
        <taxon>Plesiocystis</taxon>
    </lineage>
</organism>
<name>A6G5L7_9BACT</name>
<accession>A6G5L7</accession>
<dbReference type="SUPFAM" id="SSF52743">
    <property type="entry name" value="Subtilisin-like"/>
    <property type="match status" value="1"/>
</dbReference>
<evidence type="ECO:0000256" key="5">
    <source>
        <dbReference type="SAM" id="MobiDB-lite"/>
    </source>
</evidence>
<sequence>MALVACEIDGEEFEDFEAAEANAGGASEQAAGQGVQAPEGQGPSVHSTDYDDFVDCPGVNRLIGVLEDSAVNGCEPSLMPPDWVAYPLFEEGSPELTSLGSAPGDLDRFCAYDYTGPSSQLVADPTLYEAMLTEIDIWGDMNVTSVAADCRGQFAQADLYDQNVTDALADAFMENIGWDMGASAVGTGTGRDDVDVAVVDTLSQDAADSALILPVNYHGQYMADIIDEITCPDTATNCHTEIHHTLGMPRTDADNFMPNWSNGGEHGTQGDVAMGIYEAVAEWVDRRDVVGGTDVPHRLVINLSLGWNRDAPLAESLTRGPGKALYEALQYASCQGAIVVSAAGNNTDELCEEQDPLSPASFESYYAPSAASCSQKGFEADAAYTANYPIHDAGPGRLFTPPLVWAVGAVDQHDRRTANSRLDGIPRLVALGQNGIVADAFGDPLTGSSVSTAVAAGAAALLWSYRPELRPYEIMNTLYDTGWDTGMTADFPTATDVHRISVCGALSDACTGQPSCPSNLCTVAAQPADGNMGDFETAVNDVLALTTVTDITIPVGSGMCEPDLLTNLGDPQPQTPICARCNLFVPAGGVADDDKLHMTIDTEYQGDGITSVEVTTFDSDDDPTTFWLSPQALIDLQAQTGDEVLRISLEAPDAVQGTIEFTMDSGQVQENDITVLAI</sequence>
<evidence type="ECO:0000313" key="8">
    <source>
        <dbReference type="Proteomes" id="UP000005801"/>
    </source>
</evidence>
<dbReference type="PANTHER" id="PTHR43806">
    <property type="entry name" value="PEPTIDASE S8"/>
    <property type="match status" value="1"/>
</dbReference>
<evidence type="ECO:0000256" key="1">
    <source>
        <dbReference type="ARBA" id="ARBA00011073"/>
    </source>
</evidence>
<gene>
    <name evidence="7" type="ORF">PPSIR1_32407</name>
</gene>
<comment type="similarity">
    <text evidence="1">Belongs to the peptidase S8 family.</text>
</comment>
<dbReference type="PANTHER" id="PTHR43806:SF11">
    <property type="entry name" value="CEREVISIN-RELATED"/>
    <property type="match status" value="1"/>
</dbReference>
<dbReference type="EMBL" id="ABCS01000026">
    <property type="protein sequence ID" value="EDM78798.1"/>
    <property type="molecule type" value="Genomic_DNA"/>
</dbReference>
<feature type="region of interest" description="Disordered" evidence="5">
    <location>
        <begin position="21"/>
        <end position="49"/>
    </location>
</feature>
<dbReference type="Gene3D" id="3.40.50.200">
    <property type="entry name" value="Peptidase S8/S53 domain"/>
    <property type="match status" value="1"/>
</dbReference>
<dbReference type="AlphaFoldDB" id="A6G5L7"/>
<evidence type="ECO:0000256" key="3">
    <source>
        <dbReference type="ARBA" id="ARBA00022801"/>
    </source>
</evidence>
<dbReference type="InterPro" id="IPR036852">
    <property type="entry name" value="Peptidase_S8/S53_dom_sf"/>
</dbReference>
<dbReference type="Pfam" id="PF00082">
    <property type="entry name" value="Peptidase_S8"/>
    <property type="match status" value="1"/>
</dbReference>
<evidence type="ECO:0000256" key="4">
    <source>
        <dbReference type="ARBA" id="ARBA00022825"/>
    </source>
</evidence>
<keyword evidence="4" id="KW-0720">Serine protease</keyword>